<dbReference type="Proteomes" id="UP000440578">
    <property type="component" value="Unassembled WGS sequence"/>
</dbReference>
<evidence type="ECO:0000313" key="4">
    <source>
        <dbReference type="Proteomes" id="UP000440578"/>
    </source>
</evidence>
<dbReference type="PANTHER" id="PTHR13341">
    <property type="entry name" value="MIR-INTERACTING SAPOSIN-LIKE PROTEIN"/>
    <property type="match status" value="1"/>
</dbReference>
<dbReference type="InterPro" id="IPR021852">
    <property type="entry name" value="DUF3456"/>
</dbReference>
<evidence type="ECO:0000256" key="1">
    <source>
        <dbReference type="ARBA" id="ARBA00007285"/>
    </source>
</evidence>
<keyword evidence="4" id="KW-1185">Reference proteome</keyword>
<comment type="similarity">
    <text evidence="1">Belongs to the canopy family.</text>
</comment>
<feature type="domain" description="DUF3456" evidence="2">
    <location>
        <begin position="13"/>
        <end position="117"/>
    </location>
</feature>
<gene>
    <name evidence="3" type="primary">sel</name>
    <name evidence="3" type="ORF">FJT64_000425</name>
</gene>
<name>A0A6A4VVD7_AMPAM</name>
<dbReference type="InterPro" id="IPR042415">
    <property type="entry name" value="CNPY"/>
</dbReference>
<evidence type="ECO:0000259" key="2">
    <source>
        <dbReference type="Pfam" id="PF11938"/>
    </source>
</evidence>
<dbReference type="GO" id="GO:0005783">
    <property type="term" value="C:endoplasmic reticulum"/>
    <property type="evidence" value="ECO:0007669"/>
    <property type="project" value="TreeGrafter"/>
</dbReference>
<proteinExistence type="inferred from homology"/>
<dbReference type="EMBL" id="VIIS01001409">
    <property type="protein sequence ID" value="KAF0298796.1"/>
    <property type="molecule type" value="Genomic_DNA"/>
</dbReference>
<dbReference type="AlphaFoldDB" id="A0A6A4VVD7"/>
<organism evidence="3 4">
    <name type="scientific">Amphibalanus amphitrite</name>
    <name type="common">Striped barnacle</name>
    <name type="synonym">Balanus amphitrite</name>
    <dbReference type="NCBI Taxonomy" id="1232801"/>
    <lineage>
        <taxon>Eukaryota</taxon>
        <taxon>Metazoa</taxon>
        <taxon>Ecdysozoa</taxon>
        <taxon>Arthropoda</taxon>
        <taxon>Crustacea</taxon>
        <taxon>Multicrustacea</taxon>
        <taxon>Cirripedia</taxon>
        <taxon>Thoracica</taxon>
        <taxon>Thoracicalcarea</taxon>
        <taxon>Balanomorpha</taxon>
        <taxon>Balanoidea</taxon>
        <taxon>Balanidae</taxon>
        <taxon>Amphibalaninae</taxon>
        <taxon>Amphibalanus</taxon>
    </lineage>
</organism>
<protein>
    <submittedName>
        <fullName evidence="3">Protein seele</fullName>
    </submittedName>
</protein>
<accession>A0A6A4VVD7</accession>
<dbReference type="OrthoDB" id="6361920at2759"/>
<sequence length="126" mass="14729">MCVLMPWPFRCCQQKQYRRSEVHLGELLEGVCEKMDDYAQGHWKDTGAKDLLPIIVDGAMNPRMSEFELLQDSNLNRGIKDYCQTIVEEQEDELMAFLAKEHENASHQFCFHETSICSHHSHKEEL</sequence>
<comment type="caution">
    <text evidence="3">The sequence shown here is derived from an EMBL/GenBank/DDBJ whole genome shotgun (WGS) entry which is preliminary data.</text>
</comment>
<dbReference type="Pfam" id="PF11938">
    <property type="entry name" value="DUF3456"/>
    <property type="match status" value="1"/>
</dbReference>
<reference evidence="3 4" key="1">
    <citation type="submission" date="2019-07" db="EMBL/GenBank/DDBJ databases">
        <title>Draft genome assembly of a fouling barnacle, Amphibalanus amphitrite (Darwin, 1854): The first reference genome for Thecostraca.</title>
        <authorList>
            <person name="Kim W."/>
        </authorList>
    </citation>
    <scope>NUCLEOTIDE SEQUENCE [LARGE SCALE GENOMIC DNA]</scope>
    <source>
        <strain evidence="3">SNU_AA5</strain>
        <tissue evidence="3">Soma without cirri and trophi</tissue>
    </source>
</reference>
<dbReference type="PANTHER" id="PTHR13341:SF2">
    <property type="entry name" value="PROTEIN SEELE"/>
    <property type="match status" value="1"/>
</dbReference>
<evidence type="ECO:0000313" key="3">
    <source>
        <dbReference type="EMBL" id="KAF0298796.1"/>
    </source>
</evidence>